<evidence type="ECO:0000313" key="8">
    <source>
        <dbReference type="Proteomes" id="UP000318578"/>
    </source>
</evidence>
<dbReference type="GO" id="GO:0016887">
    <property type="term" value="F:ATP hydrolysis activity"/>
    <property type="evidence" value="ECO:0007669"/>
    <property type="project" value="InterPro"/>
</dbReference>
<comment type="caution">
    <text evidence="7">The sequence shown here is derived from an EMBL/GenBank/DDBJ whole genome shotgun (WGS) entry which is preliminary data.</text>
</comment>
<protein>
    <submittedName>
        <fullName evidence="7">ABC transporter ATP-binding protein</fullName>
    </submittedName>
</protein>
<dbReference type="InterPro" id="IPR017871">
    <property type="entry name" value="ABC_transporter-like_CS"/>
</dbReference>
<keyword evidence="5" id="KW-0029">Amino-acid transport</keyword>
<dbReference type="AlphaFoldDB" id="A0A557ZZT7"/>
<feature type="domain" description="ABC transporter" evidence="6">
    <location>
        <begin position="3"/>
        <end position="236"/>
    </location>
</feature>
<dbReference type="EMBL" id="VJZA01000077">
    <property type="protein sequence ID" value="TVT17519.1"/>
    <property type="molecule type" value="Genomic_DNA"/>
</dbReference>
<dbReference type="GO" id="GO:0005524">
    <property type="term" value="F:ATP binding"/>
    <property type="evidence" value="ECO:0007669"/>
    <property type="project" value="UniProtKB-KW"/>
</dbReference>
<dbReference type="CDD" id="cd03224">
    <property type="entry name" value="ABC_TM1139_LivF_branched"/>
    <property type="match status" value="1"/>
</dbReference>
<evidence type="ECO:0000256" key="2">
    <source>
        <dbReference type="ARBA" id="ARBA00022448"/>
    </source>
</evidence>
<comment type="similarity">
    <text evidence="1">Belongs to the ABC transporter superfamily.</text>
</comment>
<proteinExistence type="inferred from homology"/>
<dbReference type="Pfam" id="PF00005">
    <property type="entry name" value="ABC_tran"/>
    <property type="match status" value="1"/>
</dbReference>
<dbReference type="PROSITE" id="PS50893">
    <property type="entry name" value="ABC_TRANSPORTER_2"/>
    <property type="match status" value="1"/>
</dbReference>
<keyword evidence="3" id="KW-0547">Nucleotide-binding</keyword>
<gene>
    <name evidence="7" type="ORF">FNH06_31020</name>
</gene>
<name>A0A557ZZT7_9PSEU</name>
<evidence type="ECO:0000256" key="5">
    <source>
        <dbReference type="ARBA" id="ARBA00022970"/>
    </source>
</evidence>
<keyword evidence="8" id="KW-1185">Reference proteome</keyword>
<dbReference type="GO" id="GO:0015658">
    <property type="term" value="F:branched-chain amino acid transmembrane transporter activity"/>
    <property type="evidence" value="ECO:0007669"/>
    <property type="project" value="TreeGrafter"/>
</dbReference>
<reference evidence="7 8" key="1">
    <citation type="submission" date="2019-07" db="EMBL/GenBank/DDBJ databases">
        <title>New species of Amycolatopsis and Streptomyces.</title>
        <authorList>
            <person name="Duangmal K."/>
            <person name="Teo W.F.A."/>
            <person name="Lipun K."/>
        </authorList>
    </citation>
    <scope>NUCLEOTIDE SEQUENCE [LARGE SCALE GENOMIC DNA]</scope>
    <source>
        <strain evidence="7 8">JCM 30562</strain>
    </source>
</reference>
<dbReference type="GO" id="GO:0015807">
    <property type="term" value="P:L-amino acid transport"/>
    <property type="evidence" value="ECO:0007669"/>
    <property type="project" value="TreeGrafter"/>
</dbReference>
<dbReference type="PANTHER" id="PTHR43820:SF6">
    <property type="entry name" value="ABC TRANSPORTER ATP-BINDING PROTEIN"/>
    <property type="match status" value="1"/>
</dbReference>
<evidence type="ECO:0000256" key="4">
    <source>
        <dbReference type="ARBA" id="ARBA00022840"/>
    </source>
</evidence>
<evidence type="ECO:0000313" key="7">
    <source>
        <dbReference type="EMBL" id="TVT17519.1"/>
    </source>
</evidence>
<dbReference type="Gene3D" id="3.40.50.300">
    <property type="entry name" value="P-loop containing nucleotide triphosphate hydrolases"/>
    <property type="match status" value="1"/>
</dbReference>
<dbReference type="PROSITE" id="PS00211">
    <property type="entry name" value="ABC_TRANSPORTER_1"/>
    <property type="match status" value="1"/>
</dbReference>
<dbReference type="InterPro" id="IPR003593">
    <property type="entry name" value="AAA+_ATPase"/>
</dbReference>
<dbReference type="SUPFAM" id="SSF52540">
    <property type="entry name" value="P-loop containing nucleoside triphosphate hydrolases"/>
    <property type="match status" value="1"/>
</dbReference>
<accession>A0A557ZZT7</accession>
<dbReference type="InterPro" id="IPR003439">
    <property type="entry name" value="ABC_transporter-like_ATP-bd"/>
</dbReference>
<sequence length="259" mass="26984">MTLSISGLHASHGATRALRDVSLHVESGRILALVGANGAGKSTLLHCVAGLHRPDQGQVSLHGKDVTGLPVHQVAQRKLCLVPAGRQLFSDLSVADNLRVGLHGLKLSGTAERARVDRVHKLFPILREFTGRKAGLLSGGQQQMLAIGRALVREPAVLLLDEPSLGLAPMLVTQILRTVAGLAADGVAILLAEQNAAAALQVADHGAVLENGRVTRADTATALLADEDISRHYLGKAAAESAPDAPVRRLPAGLSSLAH</sequence>
<evidence type="ECO:0000259" key="6">
    <source>
        <dbReference type="PROSITE" id="PS50893"/>
    </source>
</evidence>
<dbReference type="RefSeq" id="WP_144643493.1">
    <property type="nucleotide sequence ID" value="NZ_BNAX01000029.1"/>
</dbReference>
<keyword evidence="4 7" id="KW-0067">ATP-binding</keyword>
<dbReference type="SMART" id="SM00382">
    <property type="entry name" value="AAA"/>
    <property type="match status" value="1"/>
</dbReference>
<dbReference type="InterPro" id="IPR027417">
    <property type="entry name" value="P-loop_NTPase"/>
</dbReference>
<organism evidence="7 8">
    <name type="scientific">Amycolatopsis acidiphila</name>
    <dbReference type="NCBI Taxonomy" id="715473"/>
    <lineage>
        <taxon>Bacteria</taxon>
        <taxon>Bacillati</taxon>
        <taxon>Actinomycetota</taxon>
        <taxon>Actinomycetes</taxon>
        <taxon>Pseudonocardiales</taxon>
        <taxon>Pseudonocardiaceae</taxon>
        <taxon>Amycolatopsis</taxon>
    </lineage>
</organism>
<keyword evidence="2" id="KW-0813">Transport</keyword>
<evidence type="ECO:0000256" key="1">
    <source>
        <dbReference type="ARBA" id="ARBA00005417"/>
    </source>
</evidence>
<dbReference type="PANTHER" id="PTHR43820">
    <property type="entry name" value="HIGH-AFFINITY BRANCHED-CHAIN AMINO ACID TRANSPORT ATP-BINDING PROTEIN LIVF"/>
    <property type="match status" value="1"/>
</dbReference>
<dbReference type="InterPro" id="IPR052156">
    <property type="entry name" value="BCAA_Transport_ATP-bd_LivF"/>
</dbReference>
<evidence type="ECO:0000256" key="3">
    <source>
        <dbReference type="ARBA" id="ARBA00022741"/>
    </source>
</evidence>
<dbReference type="Proteomes" id="UP000318578">
    <property type="component" value="Unassembled WGS sequence"/>
</dbReference>
<dbReference type="OrthoDB" id="9776369at2"/>